<dbReference type="STRING" id="477974.Daud_0938"/>
<dbReference type="RefSeq" id="WP_012302037.1">
    <property type="nucleotide sequence ID" value="NC_010424.1"/>
</dbReference>
<proteinExistence type="predicted"/>
<keyword evidence="1" id="KW-0472">Membrane</keyword>
<organism evidence="2 3">
    <name type="scientific">Desulforudis audaxviator (strain MP104C)</name>
    <dbReference type="NCBI Taxonomy" id="477974"/>
    <lineage>
        <taxon>Bacteria</taxon>
        <taxon>Bacillati</taxon>
        <taxon>Bacillota</taxon>
        <taxon>Clostridia</taxon>
        <taxon>Thermoanaerobacterales</taxon>
        <taxon>Candidatus Desulforudaceae</taxon>
        <taxon>Candidatus Desulforudis</taxon>
    </lineage>
</organism>
<reference evidence="2 3" key="2">
    <citation type="journal article" date="2008" name="Science">
        <title>Environmental genomics reveals a single-species ecosystem deep within Earth.</title>
        <authorList>
            <person name="Chivian D."/>
            <person name="Brodie E.L."/>
            <person name="Alm E.J."/>
            <person name="Culley D.E."/>
            <person name="Dehal P.S."/>
            <person name="Desantis T.Z."/>
            <person name="Gihring T.M."/>
            <person name="Lapidus A."/>
            <person name="Lin L.H."/>
            <person name="Lowry S.R."/>
            <person name="Moser D.P."/>
            <person name="Richardson P.M."/>
            <person name="Southam G."/>
            <person name="Wanger G."/>
            <person name="Pratt L.M."/>
            <person name="Andersen G.L."/>
            <person name="Hazen T.C."/>
            <person name="Brockman F.J."/>
            <person name="Arkin A.P."/>
            <person name="Onstott T.C."/>
        </authorList>
    </citation>
    <scope>NUCLEOTIDE SEQUENCE [LARGE SCALE GENOMIC DNA]</scope>
    <source>
        <strain evidence="2 3">MP104C</strain>
    </source>
</reference>
<dbReference type="HOGENOM" id="CLU_173880_0_0_9"/>
<protein>
    <submittedName>
        <fullName evidence="2">Uncharacterized protein</fullName>
    </submittedName>
</protein>
<name>B1I397_DESAP</name>
<evidence type="ECO:0000313" key="3">
    <source>
        <dbReference type="Proteomes" id="UP000008544"/>
    </source>
</evidence>
<sequence length="120" mass="13346">MITATLLFLLTLALIAFSIRERIKLQASRFRSHKSWELEPRATPLSEAVLNLIGIAGGVYLALIMLFTFLEVSLPNKISLGGVEVEPLAAFAIGLAIVQPFILRLWEMIRERLRSQGKGV</sequence>
<dbReference type="KEGG" id="dau:Daud_0938"/>
<evidence type="ECO:0000313" key="2">
    <source>
        <dbReference type="EMBL" id="ACA59451.1"/>
    </source>
</evidence>
<keyword evidence="1" id="KW-0812">Transmembrane</keyword>
<dbReference type="EMBL" id="CP000860">
    <property type="protein sequence ID" value="ACA59451.1"/>
    <property type="molecule type" value="Genomic_DNA"/>
</dbReference>
<reference evidence="3" key="1">
    <citation type="submission" date="2007-10" db="EMBL/GenBank/DDBJ databases">
        <title>Complete sequence of chromosome of Desulforudis audaxviator MP104C.</title>
        <authorList>
            <person name="Copeland A."/>
            <person name="Lucas S."/>
            <person name="Lapidus A."/>
            <person name="Barry K."/>
            <person name="Glavina del Rio T."/>
            <person name="Dalin E."/>
            <person name="Tice H."/>
            <person name="Bruce D."/>
            <person name="Pitluck S."/>
            <person name="Lowry S.R."/>
            <person name="Larimer F."/>
            <person name="Land M.L."/>
            <person name="Hauser L."/>
            <person name="Kyrpides N."/>
            <person name="Ivanova N.N."/>
            <person name="Richardson P."/>
        </authorList>
    </citation>
    <scope>NUCLEOTIDE SEQUENCE [LARGE SCALE GENOMIC DNA]</scope>
    <source>
        <strain evidence="3">MP104C</strain>
    </source>
</reference>
<feature type="transmembrane region" description="Helical" evidence="1">
    <location>
        <begin position="6"/>
        <end position="23"/>
    </location>
</feature>
<dbReference type="eggNOG" id="ENOG50333MZ">
    <property type="taxonomic scope" value="Bacteria"/>
</dbReference>
<keyword evidence="1" id="KW-1133">Transmembrane helix</keyword>
<dbReference type="Proteomes" id="UP000008544">
    <property type="component" value="Chromosome"/>
</dbReference>
<dbReference type="AlphaFoldDB" id="B1I397"/>
<gene>
    <name evidence="2" type="ordered locus">Daud_0938</name>
</gene>
<feature type="transmembrane region" description="Helical" evidence="1">
    <location>
        <begin position="44"/>
        <end position="68"/>
    </location>
</feature>
<accession>B1I397</accession>
<keyword evidence="3" id="KW-1185">Reference proteome</keyword>
<feature type="transmembrane region" description="Helical" evidence="1">
    <location>
        <begin position="88"/>
        <end position="106"/>
    </location>
</feature>
<dbReference type="OrthoDB" id="1726338at2"/>
<evidence type="ECO:0000256" key="1">
    <source>
        <dbReference type="SAM" id="Phobius"/>
    </source>
</evidence>